<evidence type="ECO:0000256" key="4">
    <source>
        <dbReference type="ARBA" id="ARBA00022801"/>
    </source>
</evidence>
<feature type="binding site" evidence="6">
    <location>
        <position position="188"/>
    </location>
    <ligand>
        <name>substrate</name>
    </ligand>
</feature>
<accession>A0ABX8SD82</accession>
<dbReference type="NCBIfam" id="TIGR03814">
    <property type="entry name" value="Gln_ase"/>
    <property type="match status" value="1"/>
</dbReference>
<comment type="subunit">
    <text evidence="2 6">Homotetramer.</text>
</comment>
<feature type="region of interest" description="Disordered" evidence="7">
    <location>
        <begin position="621"/>
        <end position="640"/>
    </location>
</feature>
<dbReference type="SUPFAM" id="SSF51206">
    <property type="entry name" value="cAMP-binding domain-like"/>
    <property type="match status" value="1"/>
</dbReference>
<dbReference type="RefSeq" id="WP_083529866.1">
    <property type="nucleotide sequence ID" value="NZ_CBCRUZ010000001.1"/>
</dbReference>
<evidence type="ECO:0000313" key="10">
    <source>
        <dbReference type="EMBL" id="QXQ15386.1"/>
    </source>
</evidence>
<evidence type="ECO:0000256" key="3">
    <source>
        <dbReference type="ARBA" id="ARBA00012918"/>
    </source>
</evidence>
<dbReference type="Gene3D" id="3.40.710.10">
    <property type="entry name" value="DD-peptidase/beta-lactamase superfamily"/>
    <property type="match status" value="1"/>
</dbReference>
<dbReference type="InterPro" id="IPR036513">
    <property type="entry name" value="STAS_dom_sf"/>
</dbReference>
<feature type="binding site" evidence="6">
    <location>
        <position position="240"/>
    </location>
    <ligand>
        <name>substrate</name>
    </ligand>
</feature>
<feature type="binding site" evidence="6">
    <location>
        <position position="258"/>
    </location>
    <ligand>
        <name>substrate</name>
    </ligand>
</feature>
<dbReference type="SMART" id="SM00100">
    <property type="entry name" value="cNMP"/>
    <property type="match status" value="1"/>
</dbReference>
<dbReference type="GO" id="GO:0004359">
    <property type="term" value="F:glutaminase activity"/>
    <property type="evidence" value="ECO:0007669"/>
    <property type="project" value="UniProtKB-EC"/>
</dbReference>
<comment type="similarity">
    <text evidence="1 6">Belongs to the glutaminase family.</text>
</comment>
<dbReference type="Pfam" id="PF00027">
    <property type="entry name" value="cNMP_binding"/>
    <property type="match status" value="1"/>
</dbReference>
<keyword evidence="4 6" id="KW-0378">Hydrolase</keyword>
<feature type="binding site" evidence="6">
    <location>
        <position position="158"/>
    </location>
    <ligand>
        <name>substrate</name>
    </ligand>
</feature>
<keyword evidence="6" id="KW-0007">Acetylation</keyword>
<dbReference type="SUPFAM" id="SSF56601">
    <property type="entry name" value="beta-lactamase/transpeptidase-like"/>
    <property type="match status" value="1"/>
</dbReference>
<evidence type="ECO:0000259" key="8">
    <source>
        <dbReference type="PROSITE" id="PS50042"/>
    </source>
</evidence>
<reference evidence="10" key="1">
    <citation type="submission" date="2021-07" db="EMBL/GenBank/DDBJ databases">
        <title>Candidatus Kaistella beijingensis sp. nov. isolated from a municipal wastewater treatment plant is involved in sludge foaming.</title>
        <authorList>
            <person name="Song Y."/>
            <person name="Liu S.-J."/>
        </authorList>
    </citation>
    <scope>NUCLEOTIDE SEQUENCE</scope>
    <source>
        <strain evidence="10">DSM 43998</strain>
    </source>
</reference>
<dbReference type="Pfam" id="PF04960">
    <property type="entry name" value="Glutaminase"/>
    <property type="match status" value="1"/>
</dbReference>
<dbReference type="EMBL" id="CP079105">
    <property type="protein sequence ID" value="QXQ15386.1"/>
    <property type="molecule type" value="Genomic_DNA"/>
</dbReference>
<sequence length="640" mass="67471">MHNPVIDILNDVYEQCRPDTAGAVADYIPELSRVDPDSFGICLATTDGFVYEIGNVGTEFTIQSISKPFTYGLALADRGVAAVAARIDVEPSGEPFNEISLDPDTERPRNPMINAGAIAAAGLVVGDSAEHRFERVRQCYSRYAGRQLAVDEAVYSSEAVTGHRNRAIGHMLRSFGVVDDADAAVDLYFRQCSLIVTGRDLAAMAVTLANNGRHPLTGELALAPELVERVLSVMTTCGMYDAAGAWVTSVGLPAKSGVGGGVLAVLPGQLGIAVHSPRLDEHGNSVRGVQACGELSRRLELHFLHVPRAARSSIRSSYTVVDAPSRQRRSPAEVEVLQRYGNRARTYDLHGDLLFAGAETAVRAISAQAGELDVVVVNATRVDEVSTVAVDLFAALSRELTRLGRRSALVDPDGAFGDTGRGDTMLGDTASFDESAPAGERPVFVSADAAARWCEEILLDRYCADGRTPASVTLAQHPLVQAIPAAHRAGFVAEFELRSAAADDVLVRRGDRRAGLVLILQGKVGLTLPTDAGAGYPMTTLPAGTSFGELALLTDGAAFGDVRAETEVRLAVLPADRFELIAAATPAVALALVRRLAVDAQEQLEVTVRAAGVRAGGVTVTGRSASERTGPATTATEGAP</sequence>
<dbReference type="Proteomes" id="UP000887023">
    <property type="component" value="Chromosome"/>
</dbReference>
<dbReference type="Pfam" id="PF01740">
    <property type="entry name" value="STAS"/>
    <property type="match status" value="1"/>
</dbReference>
<dbReference type="Gene3D" id="3.30.750.24">
    <property type="entry name" value="STAS domain"/>
    <property type="match status" value="1"/>
</dbReference>
<organism evidence="10 11">
    <name type="scientific">Skermania pinensis</name>
    <dbReference type="NCBI Taxonomy" id="39122"/>
    <lineage>
        <taxon>Bacteria</taxon>
        <taxon>Bacillati</taxon>
        <taxon>Actinomycetota</taxon>
        <taxon>Actinomycetes</taxon>
        <taxon>Mycobacteriales</taxon>
        <taxon>Gordoniaceae</taxon>
        <taxon>Skermania</taxon>
    </lineage>
</organism>
<dbReference type="HAMAP" id="MF_00313">
    <property type="entry name" value="Glutaminase"/>
    <property type="match status" value="1"/>
</dbReference>
<feature type="domain" description="Cyclic nucleotide-binding" evidence="8">
    <location>
        <begin position="479"/>
        <end position="581"/>
    </location>
</feature>
<evidence type="ECO:0000259" key="9">
    <source>
        <dbReference type="PROSITE" id="PS50801"/>
    </source>
</evidence>
<gene>
    <name evidence="6 10" type="primary">glsA</name>
    <name evidence="10" type="ORF">KV203_08785</name>
</gene>
<dbReference type="InterPro" id="IPR015868">
    <property type="entry name" value="Glutaminase"/>
</dbReference>
<evidence type="ECO:0000313" key="11">
    <source>
        <dbReference type="Proteomes" id="UP000887023"/>
    </source>
</evidence>
<dbReference type="InterPro" id="IPR018490">
    <property type="entry name" value="cNMP-bd_dom_sf"/>
</dbReference>
<dbReference type="InterPro" id="IPR002645">
    <property type="entry name" value="STAS_dom"/>
</dbReference>
<evidence type="ECO:0000256" key="5">
    <source>
        <dbReference type="ARBA" id="ARBA00049534"/>
    </source>
</evidence>
<evidence type="ECO:0000256" key="6">
    <source>
        <dbReference type="HAMAP-Rule" id="MF_00313"/>
    </source>
</evidence>
<evidence type="ECO:0000256" key="1">
    <source>
        <dbReference type="ARBA" id="ARBA00011076"/>
    </source>
</evidence>
<dbReference type="InterPro" id="IPR014710">
    <property type="entry name" value="RmlC-like_jellyroll"/>
</dbReference>
<feature type="domain" description="STAS" evidence="9">
    <location>
        <begin position="347"/>
        <end position="410"/>
    </location>
</feature>
<dbReference type="InterPro" id="IPR000595">
    <property type="entry name" value="cNMP-bd_dom"/>
</dbReference>
<name>A0ABX8SD82_9ACTN</name>
<evidence type="ECO:0000256" key="7">
    <source>
        <dbReference type="SAM" id="MobiDB-lite"/>
    </source>
</evidence>
<dbReference type="InterPro" id="IPR012338">
    <property type="entry name" value="Beta-lactam/transpept-like"/>
</dbReference>
<feature type="binding site" evidence="6">
    <location>
        <position position="114"/>
    </location>
    <ligand>
        <name>substrate</name>
    </ligand>
</feature>
<proteinExistence type="inferred from homology"/>
<dbReference type="CDD" id="cd00038">
    <property type="entry name" value="CAP_ED"/>
    <property type="match status" value="1"/>
</dbReference>
<protein>
    <recommendedName>
        <fullName evidence="3 6">Glutaminase</fullName>
        <ecNumber evidence="3 6">3.5.1.2</ecNumber>
    </recommendedName>
</protein>
<dbReference type="Gene3D" id="2.60.120.10">
    <property type="entry name" value="Jelly Rolls"/>
    <property type="match status" value="1"/>
</dbReference>
<dbReference type="PROSITE" id="PS50042">
    <property type="entry name" value="CNMP_BINDING_3"/>
    <property type="match status" value="1"/>
</dbReference>
<dbReference type="PROSITE" id="PS50801">
    <property type="entry name" value="STAS"/>
    <property type="match status" value="1"/>
</dbReference>
<keyword evidence="11" id="KW-1185">Reference proteome</keyword>
<evidence type="ECO:0000256" key="2">
    <source>
        <dbReference type="ARBA" id="ARBA00011881"/>
    </source>
</evidence>
<feature type="binding site" evidence="6">
    <location>
        <position position="64"/>
    </location>
    <ligand>
        <name>substrate</name>
    </ligand>
</feature>
<dbReference type="PANTHER" id="PTHR12544">
    <property type="entry name" value="GLUTAMINASE"/>
    <property type="match status" value="1"/>
</dbReference>
<dbReference type="PANTHER" id="PTHR12544:SF29">
    <property type="entry name" value="GLUTAMINASE"/>
    <property type="match status" value="1"/>
</dbReference>
<dbReference type="EC" id="3.5.1.2" evidence="3 6"/>
<feature type="binding site" evidence="6">
    <location>
        <position position="165"/>
    </location>
    <ligand>
        <name>substrate</name>
    </ligand>
</feature>
<comment type="catalytic activity">
    <reaction evidence="5 6">
        <text>L-glutamine + H2O = L-glutamate + NH4(+)</text>
        <dbReference type="Rhea" id="RHEA:15889"/>
        <dbReference type="ChEBI" id="CHEBI:15377"/>
        <dbReference type="ChEBI" id="CHEBI:28938"/>
        <dbReference type="ChEBI" id="CHEBI:29985"/>
        <dbReference type="ChEBI" id="CHEBI:58359"/>
        <dbReference type="EC" id="3.5.1.2"/>
    </reaction>
</comment>